<keyword evidence="1" id="KW-0472">Membrane</keyword>
<feature type="transmembrane region" description="Helical" evidence="1">
    <location>
        <begin position="79"/>
        <end position="98"/>
    </location>
</feature>
<proteinExistence type="predicted"/>
<dbReference type="eggNOG" id="ENOG502ZYKY">
    <property type="taxonomic scope" value="Bacteria"/>
</dbReference>
<keyword evidence="3" id="KW-1185">Reference proteome</keyword>
<dbReference type="Proteomes" id="UP000030111">
    <property type="component" value="Unassembled WGS sequence"/>
</dbReference>
<feature type="transmembrane region" description="Helical" evidence="1">
    <location>
        <begin position="45"/>
        <end position="73"/>
    </location>
</feature>
<protein>
    <recommendedName>
        <fullName evidence="4">Zinc-ribbon domain-containing protein</fullName>
    </recommendedName>
</protein>
<dbReference type="OrthoDB" id="1342583at2"/>
<feature type="transmembrane region" description="Helical" evidence="1">
    <location>
        <begin position="141"/>
        <end position="162"/>
    </location>
</feature>
<dbReference type="EMBL" id="JRLY01000010">
    <property type="protein sequence ID" value="KGO92311.1"/>
    <property type="molecule type" value="Genomic_DNA"/>
</dbReference>
<evidence type="ECO:0000256" key="1">
    <source>
        <dbReference type="SAM" id="Phobius"/>
    </source>
</evidence>
<feature type="transmembrane region" description="Helical" evidence="1">
    <location>
        <begin position="105"/>
        <end position="121"/>
    </location>
</feature>
<reference evidence="2 3" key="1">
    <citation type="submission" date="2013-09" db="EMBL/GenBank/DDBJ databases">
        <authorList>
            <person name="Zeng Z."/>
            <person name="Chen C."/>
        </authorList>
    </citation>
    <scope>NUCLEOTIDE SEQUENCE [LARGE SCALE GENOMIC DNA]</scope>
    <source>
        <strain evidence="2 3">WB 4.1-42</strain>
    </source>
</reference>
<name>A0A0A2ML61_9FLAO</name>
<gene>
    <name evidence="2" type="ORF">Q766_12630</name>
</gene>
<keyword evidence="1" id="KW-0812">Transmembrane</keyword>
<accession>A0A0A2ML61</accession>
<evidence type="ECO:0000313" key="2">
    <source>
        <dbReference type="EMBL" id="KGO92311.1"/>
    </source>
</evidence>
<evidence type="ECO:0008006" key="4">
    <source>
        <dbReference type="Google" id="ProtNLM"/>
    </source>
</evidence>
<dbReference type="RefSeq" id="WP_026990114.1">
    <property type="nucleotide sequence ID" value="NZ_AUGP01000017.1"/>
</dbReference>
<sequence length="170" mass="18206">MKPCTRCGTMLADDATYCTNCNTEQPKRFEEFELPAPQNTTFLKVLCILTIVGVVFTMISTAVSLSMGAALPIKGFESLTYVNFGVATCKLIAAILMLRKKLSGLYLYTAAAVGNIAVQIYSATLTADYMNSILGGNGSTIAIAGTAVTVVIALAFLILYWLPVNRKLLS</sequence>
<comment type="caution">
    <text evidence="2">The sequence shown here is derived from an EMBL/GenBank/DDBJ whole genome shotgun (WGS) entry which is preliminary data.</text>
</comment>
<keyword evidence="1" id="KW-1133">Transmembrane helix</keyword>
<dbReference type="AlphaFoldDB" id="A0A0A2ML61"/>
<evidence type="ECO:0000313" key="3">
    <source>
        <dbReference type="Proteomes" id="UP000030111"/>
    </source>
</evidence>
<organism evidence="2 3">
    <name type="scientific">Flavobacterium subsaxonicum WB 4.1-42 = DSM 21790</name>
    <dbReference type="NCBI Taxonomy" id="1121898"/>
    <lineage>
        <taxon>Bacteria</taxon>
        <taxon>Pseudomonadati</taxon>
        <taxon>Bacteroidota</taxon>
        <taxon>Flavobacteriia</taxon>
        <taxon>Flavobacteriales</taxon>
        <taxon>Flavobacteriaceae</taxon>
        <taxon>Flavobacterium</taxon>
    </lineage>
</organism>